<name>A0A6J5RUD6_9CAUD</name>
<proteinExistence type="predicted"/>
<protein>
    <submittedName>
        <fullName evidence="1">Uncharacterized protein</fullName>
    </submittedName>
</protein>
<sequence length="99" mass="11614">MNYTEEEQMILDYVRTKGLYFDFNDIGKDGSLNFCLERLPLDIGGKEFFFYLTVRPPFVEEHIGSLSIWDWPFDLAAVQELKKDGYVEIIIDKFEGDCD</sequence>
<evidence type="ECO:0000313" key="1">
    <source>
        <dbReference type="EMBL" id="CAB4202001.1"/>
    </source>
</evidence>
<reference evidence="1" key="1">
    <citation type="submission" date="2020-05" db="EMBL/GenBank/DDBJ databases">
        <authorList>
            <person name="Chiriac C."/>
            <person name="Salcher M."/>
            <person name="Ghai R."/>
            <person name="Kavagutti S V."/>
        </authorList>
    </citation>
    <scope>NUCLEOTIDE SEQUENCE</scope>
</reference>
<dbReference type="EMBL" id="LR797308">
    <property type="protein sequence ID" value="CAB4202001.1"/>
    <property type="molecule type" value="Genomic_DNA"/>
</dbReference>
<accession>A0A6J5RUD6</accession>
<organism evidence="1">
    <name type="scientific">uncultured Caudovirales phage</name>
    <dbReference type="NCBI Taxonomy" id="2100421"/>
    <lineage>
        <taxon>Viruses</taxon>
        <taxon>Duplodnaviria</taxon>
        <taxon>Heunggongvirae</taxon>
        <taxon>Uroviricota</taxon>
        <taxon>Caudoviricetes</taxon>
        <taxon>Peduoviridae</taxon>
        <taxon>Maltschvirus</taxon>
        <taxon>Maltschvirus maltsch</taxon>
    </lineage>
</organism>
<gene>
    <name evidence="1" type="ORF">UFOVP1361_21</name>
</gene>